<feature type="domain" description="Gnk2-homologous" evidence="3">
    <location>
        <begin position="48"/>
        <end position="157"/>
    </location>
</feature>
<reference evidence="5" key="2">
    <citation type="submission" date="2025-08" db="UniProtKB">
        <authorList>
            <consortium name="RefSeq"/>
        </authorList>
    </citation>
    <scope>IDENTIFICATION</scope>
    <source>
        <tissue evidence="5">Leaf</tissue>
    </source>
</reference>
<evidence type="ECO:0000313" key="5">
    <source>
        <dbReference type="RefSeq" id="XP_021861567.2"/>
    </source>
</evidence>
<dbReference type="KEGG" id="soe:110800561"/>
<dbReference type="PROSITE" id="PS51473">
    <property type="entry name" value="GNK2"/>
    <property type="match status" value="2"/>
</dbReference>
<dbReference type="RefSeq" id="XP_021861567.2">
    <property type="nucleotide sequence ID" value="XM_022005875.2"/>
</dbReference>
<evidence type="ECO:0000256" key="2">
    <source>
        <dbReference type="ARBA" id="ARBA00022737"/>
    </source>
</evidence>
<protein>
    <submittedName>
        <fullName evidence="5">Cysteine-rich receptor-like protein kinase 9</fullName>
    </submittedName>
</protein>
<dbReference type="Pfam" id="PF01657">
    <property type="entry name" value="Stress-antifung"/>
    <property type="match status" value="2"/>
</dbReference>
<accession>A0A9R0J552</accession>
<dbReference type="InterPro" id="IPR002902">
    <property type="entry name" value="GNK2"/>
</dbReference>
<reference evidence="4" key="1">
    <citation type="journal article" date="2021" name="Nat. Commun.">
        <title>Genomic analyses provide insights into spinach domestication and the genetic basis of agronomic traits.</title>
        <authorList>
            <person name="Cai X."/>
            <person name="Sun X."/>
            <person name="Xu C."/>
            <person name="Sun H."/>
            <person name="Wang X."/>
            <person name="Ge C."/>
            <person name="Zhang Z."/>
            <person name="Wang Q."/>
            <person name="Fei Z."/>
            <person name="Jiao C."/>
            <person name="Wang Q."/>
        </authorList>
    </citation>
    <scope>NUCLEOTIDE SEQUENCE [LARGE SCALE GENOMIC DNA]</scope>
    <source>
        <strain evidence="4">cv. Varoflay</strain>
    </source>
</reference>
<feature type="domain" description="Gnk2-homologous" evidence="3">
    <location>
        <begin position="1"/>
        <end position="42"/>
    </location>
</feature>
<dbReference type="GeneID" id="110800561"/>
<proteinExistence type="predicted"/>
<organism evidence="4 5">
    <name type="scientific">Spinacia oleracea</name>
    <name type="common">Spinach</name>
    <dbReference type="NCBI Taxonomy" id="3562"/>
    <lineage>
        <taxon>Eukaryota</taxon>
        <taxon>Viridiplantae</taxon>
        <taxon>Streptophyta</taxon>
        <taxon>Embryophyta</taxon>
        <taxon>Tracheophyta</taxon>
        <taxon>Spermatophyta</taxon>
        <taxon>Magnoliopsida</taxon>
        <taxon>eudicotyledons</taxon>
        <taxon>Gunneridae</taxon>
        <taxon>Pentapetalae</taxon>
        <taxon>Caryophyllales</taxon>
        <taxon>Chenopodiaceae</taxon>
        <taxon>Chenopodioideae</taxon>
        <taxon>Anserineae</taxon>
        <taxon>Spinacia</taxon>
    </lineage>
</organism>
<dbReference type="Gene3D" id="3.30.430.20">
    <property type="entry name" value="Gnk2 domain, C-X8-C-X2-C motif"/>
    <property type="match status" value="2"/>
</dbReference>
<gene>
    <name evidence="5" type="primary">LOC110800561</name>
</gene>
<dbReference type="CDD" id="cd23509">
    <property type="entry name" value="Gnk2-like"/>
    <property type="match status" value="2"/>
</dbReference>
<evidence type="ECO:0000313" key="4">
    <source>
        <dbReference type="Proteomes" id="UP000813463"/>
    </source>
</evidence>
<sequence>MPDDCRNCVEMASKEVITACPRATQALIWKEDCMVRYSDQSFFSLLEENPHQVLYNYDKATDDADNWVKLVNDTLSEVASTAAASNKSGNKFATKETYVSSLNKHLYTLAQCNPDLTTEDCNMCFLVANSRLQVWLSHRGGILLTPTCAIRFEVYEFYNNSGLCLFFL</sequence>
<keyword evidence="1" id="KW-0732">Signal</keyword>
<evidence type="ECO:0000256" key="1">
    <source>
        <dbReference type="ARBA" id="ARBA00022729"/>
    </source>
</evidence>
<dbReference type="PANTHER" id="PTHR32099">
    <property type="entry name" value="CYSTEINE-RICH REPEAT SECRETORY PROTEIN"/>
    <property type="match status" value="1"/>
</dbReference>
<dbReference type="InterPro" id="IPR038408">
    <property type="entry name" value="GNK2_sf"/>
</dbReference>
<dbReference type="PANTHER" id="PTHR32099:SF42">
    <property type="entry name" value="CYSTEINE-RICH RECEPTOR-LIKE PROTEIN KINASE 9-RELATED"/>
    <property type="match status" value="1"/>
</dbReference>
<name>A0A9R0J552_SPIOL</name>
<keyword evidence="4" id="KW-1185">Reference proteome</keyword>
<dbReference type="Proteomes" id="UP000813463">
    <property type="component" value="Chromosome 5"/>
</dbReference>
<keyword evidence="2" id="KW-0677">Repeat</keyword>
<evidence type="ECO:0000259" key="3">
    <source>
        <dbReference type="PROSITE" id="PS51473"/>
    </source>
</evidence>
<dbReference type="AlphaFoldDB" id="A0A9R0J552"/>